<accession>A0A0F9RKD1</accession>
<evidence type="ECO:0000313" key="1">
    <source>
        <dbReference type="EMBL" id="KKN25416.1"/>
    </source>
</evidence>
<dbReference type="NCBIfam" id="TIGR02547">
    <property type="entry name" value="casA_cse1"/>
    <property type="match status" value="1"/>
</dbReference>
<gene>
    <name evidence="1" type="ORF">LCGC14_0885060</name>
</gene>
<sequence>MNDKYNLLEEAWIDVIGIDNTRNSIGIKELLLEAHHLLQVIDNSLLMQYGIYRFLIALVSDMLNISTIEDIEEILNKGYLPSNIIKNYCADNSDKFYLFSEDRPFFQNPRIKEKNKKKSVTLLFQILPSGNNIIHFFHKNEKEHAISPAVCAKALCALTPFTVIGGRGYKASINGRPPWYILIKGKNLFETIILNCTGIHIEVNDNDAPVLWKEANIIKNTPIQQTSTLQGLTWLPRYIYLYPGEKGICTYSGKESEILVSEIEFEQAWSFEGSWIDPHVSYIKRKKGWMPLIPFKGKSLWRDIGPLMLMSEDTTNSSHEIPIVVKQFKILNHDKDFSERESLIIQVYGIRTDKAKFIEWNTEILSLPLKIVMDRYLEVQVQPAIDLANQVERILYSSIKFFAQNNDTVNGNLKSLVIVEYWRLVERSFKEDFIIQLESQNEEDIDARGLLQKNWKKKLRNTAKMVLELYLGELETNAKFLKRKVETMDFFMGRLITTLFPKKN</sequence>
<dbReference type="Pfam" id="PF09481">
    <property type="entry name" value="CRISPR_Cse1"/>
    <property type="match status" value="1"/>
</dbReference>
<protein>
    <recommendedName>
        <fullName evidence="2">Type I-E CRISPR-associated protein Cse1/CasA</fullName>
    </recommendedName>
</protein>
<dbReference type="AlphaFoldDB" id="A0A0F9RKD1"/>
<dbReference type="Gene3D" id="1.10.132.100">
    <property type="match status" value="1"/>
</dbReference>
<dbReference type="InterPro" id="IPR013381">
    <property type="entry name" value="CRISPR-assoc_prot_Cse1"/>
</dbReference>
<name>A0A0F9RKD1_9ZZZZ</name>
<organism evidence="1">
    <name type="scientific">marine sediment metagenome</name>
    <dbReference type="NCBI Taxonomy" id="412755"/>
    <lineage>
        <taxon>unclassified sequences</taxon>
        <taxon>metagenomes</taxon>
        <taxon>ecological metagenomes</taxon>
    </lineage>
</organism>
<proteinExistence type="predicted"/>
<comment type="caution">
    <text evidence="1">The sequence shown here is derived from an EMBL/GenBank/DDBJ whole genome shotgun (WGS) entry which is preliminary data.</text>
</comment>
<dbReference type="EMBL" id="LAZR01002804">
    <property type="protein sequence ID" value="KKN25416.1"/>
    <property type="molecule type" value="Genomic_DNA"/>
</dbReference>
<evidence type="ECO:0008006" key="2">
    <source>
        <dbReference type="Google" id="ProtNLM"/>
    </source>
</evidence>
<reference evidence="1" key="1">
    <citation type="journal article" date="2015" name="Nature">
        <title>Complex archaea that bridge the gap between prokaryotes and eukaryotes.</title>
        <authorList>
            <person name="Spang A."/>
            <person name="Saw J.H."/>
            <person name="Jorgensen S.L."/>
            <person name="Zaremba-Niedzwiedzka K."/>
            <person name="Martijn J."/>
            <person name="Lind A.E."/>
            <person name="van Eijk R."/>
            <person name="Schleper C."/>
            <person name="Guy L."/>
            <person name="Ettema T.J."/>
        </authorList>
    </citation>
    <scope>NUCLEOTIDE SEQUENCE</scope>
</reference>